<feature type="binding site" evidence="10">
    <location>
        <begin position="43"/>
        <end position="48"/>
    </location>
    <ligand>
        <name>GTP</name>
        <dbReference type="ChEBI" id="CHEBI:37565"/>
    </ligand>
</feature>
<accession>A0ABD2PQ61</accession>
<dbReference type="FunFam" id="1.10.400.10:FF:000007">
    <property type="entry name" value="Guanine nucleotide-binding protein subunit alpha"/>
    <property type="match status" value="1"/>
</dbReference>
<evidence type="ECO:0000256" key="8">
    <source>
        <dbReference type="ARBA" id="ARBA00023224"/>
    </source>
</evidence>
<dbReference type="InterPro" id="IPR001019">
    <property type="entry name" value="Gprotein_alpha_su"/>
</dbReference>
<dbReference type="CDD" id="cd00066">
    <property type="entry name" value="G-alpha"/>
    <property type="match status" value="1"/>
</dbReference>
<evidence type="ECO:0000256" key="5">
    <source>
        <dbReference type="ARBA" id="ARBA00022842"/>
    </source>
</evidence>
<evidence type="ECO:0000313" key="13">
    <source>
        <dbReference type="Proteomes" id="UP001626550"/>
    </source>
</evidence>
<keyword evidence="9" id="KW-0449">Lipoprotein</keyword>
<evidence type="ECO:0000313" key="12">
    <source>
        <dbReference type="EMBL" id="KAL3308591.1"/>
    </source>
</evidence>
<evidence type="ECO:0000256" key="1">
    <source>
        <dbReference type="ARBA" id="ARBA00011356"/>
    </source>
</evidence>
<keyword evidence="6 10" id="KW-0342">GTP-binding</keyword>
<feature type="binding site" evidence="10">
    <location>
        <begin position="201"/>
        <end position="205"/>
    </location>
    <ligand>
        <name>GTP</name>
        <dbReference type="ChEBI" id="CHEBI:37565"/>
    </ligand>
</feature>
<feature type="non-terminal residue" evidence="12">
    <location>
        <position position="241"/>
    </location>
</feature>
<feature type="binding site" evidence="10">
    <location>
        <begin position="151"/>
        <end position="152"/>
    </location>
    <ligand>
        <name>GTP</name>
        <dbReference type="ChEBI" id="CHEBI:37565"/>
    </ligand>
</feature>
<evidence type="ECO:0000256" key="7">
    <source>
        <dbReference type="ARBA" id="ARBA00023139"/>
    </source>
</evidence>
<dbReference type="GO" id="GO:0007165">
    <property type="term" value="P:signal transduction"/>
    <property type="evidence" value="ECO:0007669"/>
    <property type="project" value="UniProtKB-KW"/>
</dbReference>
<comment type="caution">
    <text evidence="12">The sequence shown here is derived from an EMBL/GenBank/DDBJ whole genome shotgun (WGS) entry which is preliminary data.</text>
</comment>
<keyword evidence="7" id="KW-0564">Palmitate</keyword>
<dbReference type="GO" id="GO:0032502">
    <property type="term" value="P:developmental process"/>
    <property type="evidence" value="ECO:0007669"/>
    <property type="project" value="UniProtKB-ARBA"/>
</dbReference>
<organism evidence="12 13">
    <name type="scientific">Cichlidogyrus casuarinus</name>
    <dbReference type="NCBI Taxonomy" id="1844966"/>
    <lineage>
        <taxon>Eukaryota</taxon>
        <taxon>Metazoa</taxon>
        <taxon>Spiralia</taxon>
        <taxon>Lophotrochozoa</taxon>
        <taxon>Platyhelminthes</taxon>
        <taxon>Monogenea</taxon>
        <taxon>Monopisthocotylea</taxon>
        <taxon>Dactylogyridea</taxon>
        <taxon>Ancyrocephalidae</taxon>
        <taxon>Cichlidogyrus</taxon>
    </lineage>
</organism>
<dbReference type="GO" id="GO:0046872">
    <property type="term" value="F:metal ion binding"/>
    <property type="evidence" value="ECO:0007669"/>
    <property type="project" value="UniProtKB-KW"/>
</dbReference>
<dbReference type="SMART" id="SM00275">
    <property type="entry name" value="G_alpha"/>
    <property type="match status" value="1"/>
</dbReference>
<evidence type="ECO:0000256" key="6">
    <source>
        <dbReference type="ARBA" id="ARBA00023134"/>
    </source>
</evidence>
<dbReference type="InterPro" id="IPR027417">
    <property type="entry name" value="P-loop_NTPase"/>
</dbReference>
<keyword evidence="4 10" id="KW-0547">Nucleotide-binding</keyword>
<protein>
    <submittedName>
        <fullName evidence="12">Uncharacterized protein</fullName>
    </submittedName>
</protein>
<feature type="binding site" evidence="11">
    <location>
        <position position="182"/>
    </location>
    <ligand>
        <name>Mg(2+)</name>
        <dbReference type="ChEBI" id="CHEBI:18420"/>
    </ligand>
</feature>
<evidence type="ECO:0000256" key="11">
    <source>
        <dbReference type="PIRSR" id="PIRSR601019-2"/>
    </source>
</evidence>
<dbReference type="PROSITE" id="PS51882">
    <property type="entry name" value="G_ALPHA"/>
    <property type="match status" value="1"/>
</dbReference>
<dbReference type="Proteomes" id="UP001626550">
    <property type="component" value="Unassembled WGS sequence"/>
</dbReference>
<dbReference type="PANTHER" id="PTHR10218">
    <property type="entry name" value="GTP-BINDING PROTEIN ALPHA SUBUNIT"/>
    <property type="match status" value="1"/>
</dbReference>
<dbReference type="FunFam" id="3.40.50.300:FF:000720">
    <property type="entry name" value="Guanine nucleotide-binding protein G(k) subunit alpha"/>
    <property type="match status" value="1"/>
</dbReference>
<reference evidence="12 13" key="1">
    <citation type="submission" date="2024-11" db="EMBL/GenBank/DDBJ databases">
        <title>Adaptive evolution of stress response genes in parasites aligns with host niche diversity.</title>
        <authorList>
            <person name="Hahn C."/>
            <person name="Resl P."/>
        </authorList>
    </citation>
    <scope>NUCLEOTIDE SEQUENCE [LARGE SCALE GENOMIC DNA]</scope>
    <source>
        <strain evidence="12">EGGRZ-B1_66</strain>
        <tissue evidence="12">Body</tissue>
    </source>
</reference>
<dbReference type="Gene3D" id="1.10.400.10">
    <property type="entry name" value="GI Alpha 1, domain 2-like"/>
    <property type="match status" value="1"/>
</dbReference>
<gene>
    <name evidence="12" type="ORF">Ciccas_012875</name>
</gene>
<evidence type="ECO:0000256" key="4">
    <source>
        <dbReference type="ARBA" id="ARBA00022741"/>
    </source>
</evidence>
<dbReference type="SUPFAM" id="SSF52540">
    <property type="entry name" value="P-loop containing nucleoside triphosphate hydrolases"/>
    <property type="match status" value="1"/>
</dbReference>
<evidence type="ECO:0000256" key="10">
    <source>
        <dbReference type="PIRSR" id="PIRSR601019-1"/>
    </source>
</evidence>
<evidence type="ECO:0000256" key="2">
    <source>
        <dbReference type="ARBA" id="ARBA00022707"/>
    </source>
</evidence>
<keyword evidence="5 11" id="KW-0460">Magnesium</keyword>
<keyword evidence="3 11" id="KW-0479">Metal-binding</keyword>
<name>A0ABD2PQ61_9PLAT</name>
<keyword evidence="13" id="KW-1185">Reference proteome</keyword>
<dbReference type="PRINTS" id="PR00318">
    <property type="entry name" value="GPROTEINA"/>
</dbReference>
<dbReference type="EMBL" id="JBJKFK010004990">
    <property type="protein sequence ID" value="KAL3308591.1"/>
    <property type="molecule type" value="Genomic_DNA"/>
</dbReference>
<sequence length="241" mass="27706">MGCVTSKSDQIAAEKSRMIDKQLESDSHRLRRQFKLLLLGAGEAGKSTLVKQCKIIHTGGYTEEERFGYRRVVFDNVYHSALVILQAMRCLKIPFSEPSKASEADYILSLQDQTSHSETQISVILGIIARLYQDSGFHSALHRSNEFNLNDSAEYFLNALDRIRLPNYVPTQEDVLRTRVRTTGILETKFKHRQFEVILCDVGGQRSERKKWIHCFENVTAILFVVALSEYDLKLREDEEM</sequence>
<dbReference type="SUPFAM" id="SSF47895">
    <property type="entry name" value="Transducin (alpha subunit), insertion domain"/>
    <property type="match status" value="1"/>
</dbReference>
<evidence type="ECO:0000256" key="3">
    <source>
        <dbReference type="ARBA" id="ARBA00022723"/>
    </source>
</evidence>
<comment type="subunit">
    <text evidence="1">G proteins are composed of 3 units; alpha, beta and gamma. The alpha chain contains the guanine nucleotide binding site.</text>
</comment>
<evidence type="ECO:0000256" key="9">
    <source>
        <dbReference type="ARBA" id="ARBA00023288"/>
    </source>
</evidence>
<dbReference type="AlphaFoldDB" id="A0ABD2PQ61"/>
<dbReference type="Pfam" id="PF00503">
    <property type="entry name" value="G-alpha"/>
    <property type="match status" value="1"/>
</dbReference>
<dbReference type="PANTHER" id="PTHR10218:SF362">
    <property type="entry name" value="G PROTEIN ALPHA O SUBUNIT"/>
    <property type="match status" value="1"/>
</dbReference>
<keyword evidence="2" id="KW-0519">Myristate</keyword>
<keyword evidence="8" id="KW-0807">Transducer</keyword>
<dbReference type="GO" id="GO:0005525">
    <property type="term" value="F:GTP binding"/>
    <property type="evidence" value="ECO:0007669"/>
    <property type="project" value="UniProtKB-KW"/>
</dbReference>
<dbReference type="Gene3D" id="3.40.50.300">
    <property type="entry name" value="P-loop containing nucleotide triphosphate hydrolases"/>
    <property type="match status" value="1"/>
</dbReference>
<dbReference type="InterPro" id="IPR011025">
    <property type="entry name" value="GproteinA_insert"/>
</dbReference>
<feature type="binding site" evidence="10">
    <location>
        <begin position="176"/>
        <end position="182"/>
    </location>
    <ligand>
        <name>GTP</name>
        <dbReference type="ChEBI" id="CHEBI:37565"/>
    </ligand>
</feature>
<feature type="binding site" evidence="11">
    <location>
        <position position="47"/>
    </location>
    <ligand>
        <name>Mg(2+)</name>
        <dbReference type="ChEBI" id="CHEBI:18420"/>
    </ligand>
</feature>
<proteinExistence type="predicted"/>